<dbReference type="eggNOG" id="COG1670">
    <property type="taxonomic scope" value="Bacteria"/>
</dbReference>
<comment type="caution">
    <text evidence="2">The sequence shown here is derived from an EMBL/GenBank/DDBJ whole genome shotgun (WGS) entry which is preliminary data.</text>
</comment>
<gene>
    <name evidence="2" type="ORF">C882_1584</name>
</gene>
<dbReference type="AlphaFoldDB" id="K9HX58"/>
<organism evidence="2 3">
    <name type="scientific">Caenispirillum salinarum AK4</name>
    <dbReference type="NCBI Taxonomy" id="1238182"/>
    <lineage>
        <taxon>Bacteria</taxon>
        <taxon>Pseudomonadati</taxon>
        <taxon>Pseudomonadota</taxon>
        <taxon>Alphaproteobacteria</taxon>
        <taxon>Rhodospirillales</taxon>
        <taxon>Novispirillaceae</taxon>
        <taxon>Caenispirillum</taxon>
    </lineage>
</organism>
<accession>K9HX58</accession>
<keyword evidence="3" id="KW-1185">Reference proteome</keyword>
<dbReference type="RefSeq" id="WP_009538573.1">
    <property type="nucleotide sequence ID" value="NZ_ANHY01000002.1"/>
</dbReference>
<evidence type="ECO:0008006" key="4">
    <source>
        <dbReference type="Google" id="ProtNLM"/>
    </source>
</evidence>
<name>K9HX58_9PROT</name>
<evidence type="ECO:0000313" key="3">
    <source>
        <dbReference type="Proteomes" id="UP000009881"/>
    </source>
</evidence>
<dbReference type="STRING" id="1238182.C882_1584"/>
<feature type="region of interest" description="Disordered" evidence="1">
    <location>
        <begin position="233"/>
        <end position="252"/>
    </location>
</feature>
<evidence type="ECO:0000313" key="2">
    <source>
        <dbReference type="EMBL" id="EKV32746.1"/>
    </source>
</evidence>
<dbReference type="InterPro" id="IPR016181">
    <property type="entry name" value="Acyl_CoA_acyltransferase"/>
</dbReference>
<dbReference type="CDD" id="cd04301">
    <property type="entry name" value="NAT_SF"/>
    <property type="match status" value="1"/>
</dbReference>
<dbReference type="EMBL" id="ANHY01000002">
    <property type="protein sequence ID" value="EKV32746.1"/>
    <property type="molecule type" value="Genomic_DNA"/>
</dbReference>
<dbReference type="SUPFAM" id="SSF55729">
    <property type="entry name" value="Acyl-CoA N-acyltransferases (Nat)"/>
    <property type="match status" value="1"/>
</dbReference>
<reference evidence="2 3" key="1">
    <citation type="journal article" date="2013" name="Genome Announc.">
        <title>Draft Genome Sequence of an Alphaproteobacterium, Caenispirillum salinarum AK4(T), Isolated from a Solar Saltern.</title>
        <authorList>
            <person name="Khatri I."/>
            <person name="Singh A."/>
            <person name="Korpole S."/>
            <person name="Pinnaka A.K."/>
            <person name="Subramanian S."/>
        </authorList>
    </citation>
    <scope>NUCLEOTIDE SEQUENCE [LARGE SCALE GENOMIC DNA]</scope>
    <source>
        <strain evidence="2 3">AK4</strain>
    </source>
</reference>
<sequence>MAAETATAAPGLTARLRATVAELGGPNAVLYWISRALGRAGGIARLHRYVIVLQPVPERPLLKPHRGRSIAVEPLSRDDPRLFDLPLTRAVMDYRFDQGALCLGAVKDGRVIGCLWLCLGPFDEDEVRCRYVREPEGAASWDFDVYVHPDHRTGFAFGRLWDAANGLLRERGARFSASRISAFNAASLKSHAALGAAAVGRATFLRLGPRLQVMVSDLAPRVNISWRDDRPPRLLIPCPPPAQGGENKEGTS</sequence>
<dbReference type="Gene3D" id="3.40.630.30">
    <property type="match status" value="1"/>
</dbReference>
<proteinExistence type="predicted"/>
<evidence type="ECO:0000256" key="1">
    <source>
        <dbReference type="SAM" id="MobiDB-lite"/>
    </source>
</evidence>
<dbReference type="Proteomes" id="UP000009881">
    <property type="component" value="Unassembled WGS sequence"/>
</dbReference>
<protein>
    <recommendedName>
        <fullName evidence="4">N-acetyltransferase domain-containing protein</fullName>
    </recommendedName>
</protein>